<dbReference type="Gene3D" id="1.10.10.10">
    <property type="entry name" value="Winged helix-like DNA-binding domain superfamily/Winged helix DNA-binding domain"/>
    <property type="match status" value="1"/>
</dbReference>
<dbReference type="InterPro" id="IPR000847">
    <property type="entry name" value="LysR_HTH_N"/>
</dbReference>
<dbReference type="EMBL" id="FNIE01000029">
    <property type="protein sequence ID" value="SDP42407.1"/>
    <property type="molecule type" value="Genomic_DNA"/>
</dbReference>
<dbReference type="RefSeq" id="WP_093788787.1">
    <property type="nucleotide sequence ID" value="NZ_FNIE01000029.1"/>
</dbReference>
<dbReference type="InterPro" id="IPR036390">
    <property type="entry name" value="WH_DNA-bd_sf"/>
</dbReference>
<dbReference type="GO" id="GO:0003700">
    <property type="term" value="F:DNA-binding transcription factor activity"/>
    <property type="evidence" value="ECO:0007669"/>
    <property type="project" value="InterPro"/>
</dbReference>
<dbReference type="AlphaFoldDB" id="A0A1H0SL14"/>
<gene>
    <name evidence="6" type="ORF">SAMN05216259_1298</name>
</gene>
<evidence type="ECO:0000256" key="2">
    <source>
        <dbReference type="ARBA" id="ARBA00023015"/>
    </source>
</evidence>
<proteinExistence type="inferred from homology"/>
<dbReference type="Pfam" id="PF00126">
    <property type="entry name" value="HTH_1"/>
    <property type="match status" value="1"/>
</dbReference>
<evidence type="ECO:0000259" key="5">
    <source>
        <dbReference type="PROSITE" id="PS50931"/>
    </source>
</evidence>
<reference evidence="6 7" key="1">
    <citation type="submission" date="2016-10" db="EMBL/GenBank/DDBJ databases">
        <authorList>
            <person name="de Groot N.N."/>
        </authorList>
    </citation>
    <scope>NUCLEOTIDE SEQUENCE [LARGE SCALE GENOMIC DNA]</scope>
    <source>
        <strain evidence="6 7">CGMCC 4.2022</strain>
    </source>
</reference>
<evidence type="ECO:0000313" key="7">
    <source>
        <dbReference type="Proteomes" id="UP000199341"/>
    </source>
</evidence>
<evidence type="ECO:0000256" key="3">
    <source>
        <dbReference type="ARBA" id="ARBA00023125"/>
    </source>
</evidence>
<accession>A0A1H0SL14</accession>
<dbReference type="PANTHER" id="PTHR30346:SF29">
    <property type="entry name" value="LYSR SUBSTRATE-BINDING"/>
    <property type="match status" value="1"/>
</dbReference>
<protein>
    <submittedName>
        <fullName evidence="6">DNA-binding transcriptional regulator, LysR family</fullName>
    </submittedName>
</protein>
<dbReference type="PANTHER" id="PTHR30346">
    <property type="entry name" value="TRANSCRIPTIONAL DUAL REGULATOR HCAR-RELATED"/>
    <property type="match status" value="1"/>
</dbReference>
<comment type="similarity">
    <text evidence="1">Belongs to the LysR transcriptional regulatory family.</text>
</comment>
<dbReference type="InterPro" id="IPR005119">
    <property type="entry name" value="LysR_subst-bd"/>
</dbReference>
<dbReference type="GO" id="GO:0032993">
    <property type="term" value="C:protein-DNA complex"/>
    <property type="evidence" value="ECO:0007669"/>
    <property type="project" value="TreeGrafter"/>
</dbReference>
<dbReference type="PROSITE" id="PS50931">
    <property type="entry name" value="HTH_LYSR"/>
    <property type="match status" value="1"/>
</dbReference>
<dbReference type="FunFam" id="1.10.10.10:FF:000001">
    <property type="entry name" value="LysR family transcriptional regulator"/>
    <property type="match status" value="1"/>
</dbReference>
<keyword evidence="2" id="KW-0805">Transcription regulation</keyword>
<evidence type="ECO:0000256" key="1">
    <source>
        <dbReference type="ARBA" id="ARBA00009437"/>
    </source>
</evidence>
<dbReference type="OrthoDB" id="4131546at2"/>
<organism evidence="6 7">
    <name type="scientific">Actinacidiphila guanduensis</name>
    <dbReference type="NCBI Taxonomy" id="310781"/>
    <lineage>
        <taxon>Bacteria</taxon>
        <taxon>Bacillati</taxon>
        <taxon>Actinomycetota</taxon>
        <taxon>Actinomycetes</taxon>
        <taxon>Kitasatosporales</taxon>
        <taxon>Streptomycetaceae</taxon>
        <taxon>Actinacidiphila</taxon>
    </lineage>
</organism>
<evidence type="ECO:0000313" key="6">
    <source>
        <dbReference type="EMBL" id="SDP42407.1"/>
    </source>
</evidence>
<keyword evidence="3 6" id="KW-0238">DNA-binding</keyword>
<dbReference type="PRINTS" id="PR00039">
    <property type="entry name" value="HTHLYSR"/>
</dbReference>
<name>A0A1H0SL14_9ACTN</name>
<feature type="domain" description="HTH lysR-type" evidence="5">
    <location>
        <begin position="1"/>
        <end position="58"/>
    </location>
</feature>
<evidence type="ECO:0000256" key="4">
    <source>
        <dbReference type="ARBA" id="ARBA00023163"/>
    </source>
</evidence>
<dbReference type="InterPro" id="IPR036388">
    <property type="entry name" value="WH-like_DNA-bd_sf"/>
</dbReference>
<dbReference type="SUPFAM" id="SSF46785">
    <property type="entry name" value="Winged helix' DNA-binding domain"/>
    <property type="match status" value="1"/>
</dbReference>
<dbReference type="GO" id="GO:0003677">
    <property type="term" value="F:DNA binding"/>
    <property type="evidence" value="ECO:0007669"/>
    <property type="project" value="UniProtKB-KW"/>
</dbReference>
<keyword evidence="4" id="KW-0804">Transcription</keyword>
<dbReference type="Proteomes" id="UP000199341">
    <property type="component" value="Unassembled WGS sequence"/>
</dbReference>
<dbReference type="Pfam" id="PF03466">
    <property type="entry name" value="LysR_substrate"/>
    <property type="match status" value="1"/>
</dbReference>
<dbReference type="STRING" id="310781.SAMN05216259_1298"/>
<keyword evidence="7" id="KW-1185">Reference proteome</keyword>
<dbReference type="SUPFAM" id="SSF53850">
    <property type="entry name" value="Periplasmic binding protein-like II"/>
    <property type="match status" value="1"/>
</dbReference>
<sequence>MDVQQLRVLTEVARTGSYTAAAQVLGYTQPAVSYQMRRLQQAVGAPLVVRVGRGLQLTEVGHVLVRHADAIFSVMRAADQEVASVVAHGGGLVRVVAFQSSCVTLMPRVIQQLGAARPDVRVTVEQAEPVEARRLIRTGEADLGLLCNWENEELPEGEETMLRLELMTDRRFVVMREDHPLAGRPTVDLAELAEANWVMESFRDRFVAACTNLGFAPRVVATVDDALAIQALVASGLGVSMMSELALHAHVFPGLACRPLSNWPLRRTYLLLWPDMLQVAAVAAAVRVIRATAQEVAAAGPTIGQAPPSGG</sequence>
<dbReference type="Gene3D" id="3.40.190.10">
    <property type="entry name" value="Periplasmic binding protein-like II"/>
    <property type="match status" value="2"/>
</dbReference>